<dbReference type="InterPro" id="IPR002302">
    <property type="entry name" value="Leu-tRNA-ligase"/>
</dbReference>
<sequence length="845" mass="94270">MPAGGFAPGVVRRRYLVRAAAAASEIPAYNHAQVEAAFKDEAMTRASPQAATAQEAASAAADHARSKFYALAMFPYPSGALHMGHVRVYTISDSVARFHRLTGKEVIHPMGWDAFGLPAENAAIERNIDPADWTIRNIAYMKEQLDALACSFDWEREVTTCSPSYYKWTQWLFLQLHKRGLVYQDKALVNWDPVDQTVLANEQVDAEGRSWRSGALVEKRRLRQWFLRITEYAEELERGLNDVDWPESVKEMQRHWIGRSRGYFFDFCRSNPHTTDTCLRVFTTRPETVFGVEFIAVSPTHPLADRLDTPTRQHLMTAATEGTYAVERLRGITLTHPLTGRSLPVLAASYVADGYGTGAVMGVPAHDERDFKVARNEGLPITHVIEPAFTADGAGESTGSGVDADDRGDIDGVLRCYTGKDGTLVNSGKFSGMSVEEAIPAIIELARSNECGGPMTSYRLRDWLVSRQRYWGTPIPLIHCRACGVVPVPESDLPVLLPQGVEYTSKGRSPLATDHQFVNVMCPSCNGPATRDTDTMDTFVDSAWYFLRYLDPDNEQLPVGKDAAETEMPVDLYIGGIEHAVLHLLYARFVNMAAADIGLTTQREPFAKLLAQGMVHGETHKSAANGKYLKPDEVERRADGTVVEVATQQPVDTTWEKMSKSKYNGVDPTQTIAEHGVDAARLFVLFKARHTRGYGYLRWPGVRRYMRPTVVENPRYDTADGVTAYMVPRNGNQVDIDYDSTYSSDELPRRQGRIESVLRQRWPAVDATAFAEEEVELAVQVQGRKRGVVTVAKRLVEDHDALLSVVLQQPFAHKWIQDRNSIRKVIVPPKGNIVSIVLNKAKNKK</sequence>
<dbReference type="RefSeq" id="XP_004996803.1">
    <property type="nucleotide sequence ID" value="XM_004996746.1"/>
</dbReference>
<dbReference type="InterPro" id="IPR014729">
    <property type="entry name" value="Rossmann-like_a/b/a_fold"/>
</dbReference>
<dbReference type="SUPFAM" id="SSF52374">
    <property type="entry name" value="Nucleotidylyl transferase"/>
    <property type="match status" value="1"/>
</dbReference>
<dbReference type="GO" id="GO:0005524">
    <property type="term" value="F:ATP binding"/>
    <property type="evidence" value="ECO:0007669"/>
    <property type="project" value="UniProtKB-KW"/>
</dbReference>
<dbReference type="InterPro" id="IPR009008">
    <property type="entry name" value="Val/Leu/Ile-tRNA-synth_edit"/>
</dbReference>
<dbReference type="Gene3D" id="3.90.740.10">
    <property type="entry name" value="Valyl/Leucyl/Isoleucyl-tRNA synthetase, editing domain"/>
    <property type="match status" value="1"/>
</dbReference>
<comment type="catalytic activity">
    <reaction evidence="10">
        <text>tRNA(Leu) + L-leucine + ATP = L-leucyl-tRNA(Leu) + AMP + diphosphate</text>
        <dbReference type="Rhea" id="RHEA:11688"/>
        <dbReference type="Rhea" id="RHEA-COMP:9613"/>
        <dbReference type="Rhea" id="RHEA-COMP:9622"/>
        <dbReference type="ChEBI" id="CHEBI:30616"/>
        <dbReference type="ChEBI" id="CHEBI:33019"/>
        <dbReference type="ChEBI" id="CHEBI:57427"/>
        <dbReference type="ChEBI" id="CHEBI:78442"/>
        <dbReference type="ChEBI" id="CHEBI:78494"/>
        <dbReference type="ChEBI" id="CHEBI:456215"/>
        <dbReference type="EC" id="6.1.1.4"/>
    </reaction>
</comment>
<evidence type="ECO:0000256" key="4">
    <source>
        <dbReference type="ARBA" id="ARBA00022598"/>
    </source>
</evidence>
<evidence type="ECO:0000259" key="14">
    <source>
        <dbReference type="Pfam" id="PF13603"/>
    </source>
</evidence>
<comment type="similarity">
    <text evidence="2 11">Belongs to the class-I aminoacyl-tRNA synthetase family.</text>
</comment>
<dbReference type="InParanoid" id="F2U1U7"/>
<feature type="domain" description="Methionyl/Leucyl tRNA synthetase" evidence="13">
    <location>
        <begin position="73"/>
        <end position="206"/>
    </location>
</feature>
<proteinExistence type="inferred from homology"/>
<dbReference type="SUPFAM" id="SSF50677">
    <property type="entry name" value="ValRS/IleRS/LeuRS editing domain"/>
    <property type="match status" value="1"/>
</dbReference>
<dbReference type="InterPro" id="IPR001412">
    <property type="entry name" value="aa-tRNA-synth_I_CS"/>
</dbReference>
<dbReference type="GO" id="GO:0002161">
    <property type="term" value="F:aminoacyl-tRNA deacylase activity"/>
    <property type="evidence" value="ECO:0007669"/>
    <property type="project" value="InterPro"/>
</dbReference>
<name>F2U1U7_SALR5</name>
<dbReference type="Gene3D" id="3.40.50.620">
    <property type="entry name" value="HUPs"/>
    <property type="match status" value="2"/>
</dbReference>
<dbReference type="PANTHER" id="PTHR43740:SF2">
    <property type="entry name" value="LEUCINE--TRNA LIGASE, MITOCHONDRIAL"/>
    <property type="match status" value="1"/>
</dbReference>
<evidence type="ECO:0000256" key="2">
    <source>
        <dbReference type="ARBA" id="ARBA00005594"/>
    </source>
</evidence>
<accession>F2U1U7</accession>
<keyword evidence="16" id="KW-1185">Reference proteome</keyword>
<dbReference type="PROSITE" id="PS00178">
    <property type="entry name" value="AA_TRNA_LIGASE_I"/>
    <property type="match status" value="1"/>
</dbReference>
<reference evidence="15" key="1">
    <citation type="submission" date="2009-08" db="EMBL/GenBank/DDBJ databases">
        <title>Annotation of Salpingoeca rosetta.</title>
        <authorList>
            <consortium name="The Broad Institute Genome Sequencing Platform"/>
            <person name="Russ C."/>
            <person name="Cuomo C."/>
            <person name="Burger G."/>
            <person name="Gray M.W."/>
            <person name="Holland P.W.H."/>
            <person name="King N."/>
            <person name="Lang F.B.F."/>
            <person name="Roger A.J."/>
            <person name="Ruiz-Trillo I."/>
            <person name="Young S.K."/>
            <person name="Zeng Q."/>
            <person name="Gargeya S."/>
            <person name="Alvarado L."/>
            <person name="Berlin A."/>
            <person name="Chapman S.B."/>
            <person name="Chen Z."/>
            <person name="Freedman E."/>
            <person name="Gellesch M."/>
            <person name="Goldberg J."/>
            <person name="Griggs A."/>
            <person name="Gujja S."/>
            <person name="Heilman E."/>
            <person name="Heiman D."/>
            <person name="Howarth C."/>
            <person name="Mehta T."/>
            <person name="Neiman D."/>
            <person name="Pearson M."/>
            <person name="Roberts A."/>
            <person name="Saif S."/>
            <person name="Shea T."/>
            <person name="Shenoy N."/>
            <person name="Sisk P."/>
            <person name="Stolte C."/>
            <person name="Sykes S."/>
            <person name="White J."/>
            <person name="Yandava C."/>
            <person name="Haas B."/>
            <person name="Nusbaum C."/>
            <person name="Birren B."/>
        </authorList>
    </citation>
    <scope>NUCLEOTIDE SEQUENCE</scope>
    <source>
        <strain evidence="15">ATCC 50818</strain>
    </source>
</reference>
<feature type="domain" description="Aminoacyl-tRNA synthetase class Ia" evidence="12">
    <location>
        <begin position="460"/>
        <end position="632"/>
    </location>
</feature>
<dbReference type="AlphaFoldDB" id="F2U1U7"/>
<dbReference type="InterPro" id="IPR002300">
    <property type="entry name" value="aa-tRNA-synth_Ia"/>
</dbReference>
<dbReference type="NCBIfam" id="TIGR00396">
    <property type="entry name" value="leuS_bact"/>
    <property type="match status" value="1"/>
</dbReference>
<keyword evidence="7 11" id="KW-0648">Protein biosynthesis</keyword>
<dbReference type="InterPro" id="IPR015413">
    <property type="entry name" value="Methionyl/Leucyl_tRNA_Synth"/>
</dbReference>
<dbReference type="CDD" id="cd00812">
    <property type="entry name" value="LeuRS_core"/>
    <property type="match status" value="1"/>
</dbReference>
<dbReference type="OMA" id="GIEHACM"/>
<keyword evidence="6 11" id="KW-0067">ATP-binding</keyword>
<feature type="domain" description="Aminoacyl-tRNA synthetase class Ia" evidence="12">
    <location>
        <begin position="653"/>
        <end position="689"/>
    </location>
</feature>
<evidence type="ECO:0000256" key="7">
    <source>
        <dbReference type="ARBA" id="ARBA00022917"/>
    </source>
</evidence>
<gene>
    <name evidence="15" type="ORF">PTSG_02314</name>
</gene>
<dbReference type="PRINTS" id="PR00985">
    <property type="entry name" value="TRNASYNTHLEU"/>
</dbReference>
<dbReference type="Proteomes" id="UP000007799">
    <property type="component" value="Unassembled WGS sequence"/>
</dbReference>
<evidence type="ECO:0000259" key="13">
    <source>
        <dbReference type="Pfam" id="PF09334"/>
    </source>
</evidence>
<keyword evidence="5 11" id="KW-0547">Nucleotide-binding</keyword>
<dbReference type="KEGG" id="sre:PTSG_02314"/>
<dbReference type="FunFam" id="3.40.50.620:FF:000100">
    <property type="entry name" value="probable leucine--tRNA ligase, mitochondrial"/>
    <property type="match status" value="1"/>
</dbReference>
<dbReference type="Pfam" id="PF00133">
    <property type="entry name" value="tRNA-synt_1"/>
    <property type="match status" value="2"/>
</dbReference>
<dbReference type="EMBL" id="GL832959">
    <property type="protein sequence ID" value="EGD81599.1"/>
    <property type="molecule type" value="Genomic_DNA"/>
</dbReference>
<evidence type="ECO:0000313" key="16">
    <source>
        <dbReference type="Proteomes" id="UP000007799"/>
    </source>
</evidence>
<evidence type="ECO:0000256" key="10">
    <source>
        <dbReference type="ARBA" id="ARBA00047469"/>
    </source>
</evidence>
<keyword evidence="4 11" id="KW-0436">Ligase</keyword>
<evidence type="ECO:0000256" key="8">
    <source>
        <dbReference type="ARBA" id="ARBA00023146"/>
    </source>
</evidence>
<organism evidence="15 16">
    <name type="scientific">Salpingoeca rosetta (strain ATCC 50818 / BSB-021)</name>
    <dbReference type="NCBI Taxonomy" id="946362"/>
    <lineage>
        <taxon>Eukaryota</taxon>
        <taxon>Choanoflagellata</taxon>
        <taxon>Craspedida</taxon>
        <taxon>Salpingoecidae</taxon>
        <taxon>Salpingoeca</taxon>
    </lineage>
</organism>
<evidence type="ECO:0000256" key="1">
    <source>
        <dbReference type="ARBA" id="ARBA00004305"/>
    </source>
</evidence>
<evidence type="ECO:0000256" key="3">
    <source>
        <dbReference type="ARBA" id="ARBA00013164"/>
    </source>
</evidence>
<evidence type="ECO:0000259" key="12">
    <source>
        <dbReference type="Pfam" id="PF00133"/>
    </source>
</evidence>
<dbReference type="EC" id="6.1.1.4" evidence="3"/>
<evidence type="ECO:0000256" key="6">
    <source>
        <dbReference type="ARBA" id="ARBA00022840"/>
    </source>
</evidence>
<evidence type="ECO:0000256" key="5">
    <source>
        <dbReference type="ARBA" id="ARBA00022741"/>
    </source>
</evidence>
<dbReference type="OrthoDB" id="15954at2759"/>
<evidence type="ECO:0000256" key="11">
    <source>
        <dbReference type="RuleBase" id="RU363035"/>
    </source>
</evidence>
<dbReference type="GeneID" id="16077396"/>
<dbReference type="GO" id="GO:0006429">
    <property type="term" value="P:leucyl-tRNA aminoacylation"/>
    <property type="evidence" value="ECO:0007669"/>
    <property type="project" value="InterPro"/>
</dbReference>
<dbReference type="Gene3D" id="1.10.730.10">
    <property type="entry name" value="Isoleucyl-tRNA Synthetase, Domain 1"/>
    <property type="match status" value="3"/>
</dbReference>
<dbReference type="GO" id="GO:0032543">
    <property type="term" value="P:mitochondrial translation"/>
    <property type="evidence" value="ECO:0007669"/>
    <property type="project" value="TreeGrafter"/>
</dbReference>
<evidence type="ECO:0000256" key="9">
    <source>
        <dbReference type="ARBA" id="ARBA00030520"/>
    </source>
</evidence>
<dbReference type="GO" id="GO:0004823">
    <property type="term" value="F:leucine-tRNA ligase activity"/>
    <property type="evidence" value="ECO:0007669"/>
    <property type="project" value="UniProtKB-EC"/>
</dbReference>
<dbReference type="FunFam" id="3.40.50.620:FF:000003">
    <property type="entry name" value="Leucine--tRNA ligase"/>
    <property type="match status" value="1"/>
</dbReference>
<dbReference type="InterPro" id="IPR025709">
    <property type="entry name" value="Leu_tRNA-synth_edit"/>
</dbReference>
<comment type="subcellular location">
    <subcellularLocation>
        <location evidence="1">Mitochondrion matrix</location>
    </subcellularLocation>
</comment>
<dbReference type="PANTHER" id="PTHR43740">
    <property type="entry name" value="LEUCYL-TRNA SYNTHETASE"/>
    <property type="match status" value="1"/>
</dbReference>
<dbReference type="GO" id="GO:0005759">
    <property type="term" value="C:mitochondrial matrix"/>
    <property type="evidence" value="ECO:0007669"/>
    <property type="project" value="UniProtKB-SubCell"/>
</dbReference>
<feature type="domain" description="Leucyl-tRNA synthetase editing" evidence="14">
    <location>
        <begin position="254"/>
        <end position="444"/>
    </location>
</feature>
<dbReference type="FunCoup" id="F2U1U7">
    <property type="interactions" value="1023"/>
</dbReference>
<keyword evidence="8 11" id="KW-0030">Aminoacyl-tRNA synthetase</keyword>
<dbReference type="eggNOG" id="KOG0435">
    <property type="taxonomic scope" value="Eukaryota"/>
</dbReference>
<evidence type="ECO:0000313" key="15">
    <source>
        <dbReference type="EMBL" id="EGD81599.1"/>
    </source>
</evidence>
<dbReference type="STRING" id="946362.F2U1U7"/>
<dbReference type="Pfam" id="PF09334">
    <property type="entry name" value="tRNA-synt_1g"/>
    <property type="match status" value="1"/>
</dbReference>
<protein>
    <recommendedName>
        <fullName evidence="3">leucine--tRNA ligase</fullName>
        <ecNumber evidence="3">6.1.1.4</ecNumber>
    </recommendedName>
    <alternativeName>
        <fullName evidence="9">Leucyl-tRNA synthetase</fullName>
    </alternativeName>
</protein>
<dbReference type="Pfam" id="PF13603">
    <property type="entry name" value="tRNA-synt_1_2"/>
    <property type="match status" value="1"/>
</dbReference>